<evidence type="ECO:0000313" key="2">
    <source>
        <dbReference type="EMBL" id="SDJ76475.1"/>
    </source>
</evidence>
<protein>
    <submittedName>
        <fullName evidence="2">Uncharacterized protein</fullName>
    </submittedName>
</protein>
<accession>A0A1G8WFI4</accession>
<gene>
    <name evidence="2" type="ORF">SAMN05421823_10151</name>
</gene>
<keyword evidence="3" id="KW-1185">Reference proteome</keyword>
<evidence type="ECO:0000313" key="3">
    <source>
        <dbReference type="Proteomes" id="UP000198510"/>
    </source>
</evidence>
<name>A0A1G8WFI4_9BACT</name>
<dbReference type="Proteomes" id="UP000198510">
    <property type="component" value="Unassembled WGS sequence"/>
</dbReference>
<feature type="compositionally biased region" description="Polar residues" evidence="1">
    <location>
        <begin position="34"/>
        <end position="47"/>
    </location>
</feature>
<feature type="compositionally biased region" description="Basic and acidic residues" evidence="1">
    <location>
        <begin position="49"/>
        <end position="67"/>
    </location>
</feature>
<reference evidence="2 3" key="1">
    <citation type="submission" date="2016-10" db="EMBL/GenBank/DDBJ databases">
        <authorList>
            <person name="de Groot N.N."/>
        </authorList>
    </citation>
    <scope>NUCLEOTIDE SEQUENCE [LARGE SCALE GENOMIC DNA]</scope>
    <source>
        <strain evidence="2 3">DSM 25186</strain>
    </source>
</reference>
<evidence type="ECO:0000256" key="1">
    <source>
        <dbReference type="SAM" id="MobiDB-lite"/>
    </source>
</evidence>
<feature type="region of interest" description="Disordered" evidence="1">
    <location>
        <begin position="34"/>
        <end position="67"/>
    </location>
</feature>
<dbReference type="AlphaFoldDB" id="A0A1G8WFI4"/>
<organism evidence="2 3">
    <name type="scientific">Catalinimonas alkaloidigena</name>
    <dbReference type="NCBI Taxonomy" id="1075417"/>
    <lineage>
        <taxon>Bacteria</taxon>
        <taxon>Pseudomonadati</taxon>
        <taxon>Bacteroidota</taxon>
        <taxon>Cytophagia</taxon>
        <taxon>Cytophagales</taxon>
        <taxon>Catalimonadaceae</taxon>
        <taxon>Catalinimonas</taxon>
    </lineage>
</organism>
<dbReference type="EMBL" id="FNFO01000001">
    <property type="protein sequence ID" value="SDJ76475.1"/>
    <property type="molecule type" value="Genomic_DNA"/>
</dbReference>
<sequence length="67" mass="7800">MTPDQLRNEIRAQLSYLTPEQLAQVHAWLKEQFPAQSPSFRPPSETSAPEERARPELPDDFRHLLKC</sequence>
<proteinExistence type="predicted"/>
<dbReference type="STRING" id="1075417.SAMN05421823_10151"/>